<dbReference type="Pfam" id="PF09898">
    <property type="entry name" value="DUF2125"/>
    <property type="match status" value="1"/>
</dbReference>
<name>A0A5C1YMV6_9PROT</name>
<gene>
    <name evidence="1" type="ORF">FLP30_01275</name>
</gene>
<dbReference type="InterPro" id="IPR018666">
    <property type="entry name" value="DUF2125"/>
</dbReference>
<keyword evidence="2" id="KW-1185">Reference proteome</keyword>
<accession>A0A5C1YMV6</accession>
<organism evidence="1 2">
    <name type="scientific">Acetobacter vaccinii</name>
    <dbReference type="NCBI Taxonomy" id="2592655"/>
    <lineage>
        <taxon>Bacteria</taxon>
        <taxon>Pseudomonadati</taxon>
        <taxon>Pseudomonadota</taxon>
        <taxon>Alphaproteobacteria</taxon>
        <taxon>Acetobacterales</taxon>
        <taxon>Acetobacteraceae</taxon>
        <taxon>Acetobacter</taxon>
    </lineage>
</organism>
<dbReference type="KEGG" id="acek:FLP30_01275"/>
<dbReference type="AlphaFoldDB" id="A0A5C1YMV6"/>
<dbReference type="OrthoDB" id="7216418at2"/>
<dbReference type="RefSeq" id="WP_149278000.1">
    <property type="nucleotide sequence ID" value="NZ_CP043506.1"/>
</dbReference>
<protein>
    <submittedName>
        <fullName evidence="1">DUF2125 domain-containing protein</fullName>
    </submittedName>
</protein>
<evidence type="ECO:0000313" key="2">
    <source>
        <dbReference type="Proteomes" id="UP000324536"/>
    </source>
</evidence>
<proteinExistence type="predicted"/>
<reference evidence="1 2" key="1">
    <citation type="submission" date="2019-09" db="EMBL/GenBank/DDBJ databases">
        <title>Genome sequencing of strain KACC 21233.</title>
        <authorList>
            <person name="Heo J."/>
            <person name="Kim S.-J."/>
            <person name="Kim J.-S."/>
            <person name="Hong S.-B."/>
            <person name="Kwon S.-W."/>
        </authorList>
    </citation>
    <scope>NUCLEOTIDE SEQUENCE [LARGE SCALE GENOMIC DNA]</scope>
    <source>
        <strain evidence="1 2">KACC 21233</strain>
    </source>
</reference>
<dbReference type="EMBL" id="CP043506">
    <property type="protein sequence ID" value="QEO16559.1"/>
    <property type="molecule type" value="Genomic_DNA"/>
</dbReference>
<dbReference type="Proteomes" id="UP000324536">
    <property type="component" value="Chromosome"/>
</dbReference>
<sequence length="344" mass="36420">MKTLGRIGIVAVALGAGGLGLLRWAAARQLEGVSSGNFGACQMVNVGHDVPHGLLNLTVVLDHVSLHCNGARGGDWAGWSSLTYASSRVELGVRVWSPRAVSIRLHGLTASSGQAADKHEVLRVEGAPIDFRLACCTAETGLVRFQSPFVSLKPLGISMVDAQGQFLWNTRASQQASAGGLLVYARQMGVPALGQGFERVRAAFSVPGPFSVLHTVSWGATGLAGWPDVLVQRFSADWNGLEVGVSGHLNTGGEGAATGDFWLTLRQWKPFVEQLRQHGVLSAAQVEAMETTFDRLASREGMSQGALILPIMVRDSKMQVGTLPVTTLLPVLHAMMAVPAGGFH</sequence>
<evidence type="ECO:0000313" key="1">
    <source>
        <dbReference type="EMBL" id="QEO16559.1"/>
    </source>
</evidence>